<dbReference type="PANTHER" id="PTHR36064">
    <property type="entry name" value="EMBRYO DEFECTIVE 2735"/>
    <property type="match status" value="1"/>
</dbReference>
<evidence type="ECO:0000313" key="2">
    <source>
        <dbReference type="EMBL" id="EFN58461.1"/>
    </source>
</evidence>
<sequence length="259" mass="27214">MAKPLRQARAVARLVFNWFRHDLPEIVAPSSMPDPPGIKRPPRKTRAEMQALFLRACRRYVETWDSKKMQAQRAAREQEHTTERAVRRQVEGPTLAEEFAAAAKGGGQALKPFLASLYQTRAEAYRDAVQQFVGGYKQGFQQAMRPQVPPDVVGEMAAGGKAAAAETGGAVAADAGTAHLAPAQATTSSSSSSTTAAADEPAGTAQAQREGLHSTAAEQAGPSASQQLPEPPDEAPGQQQEQQPAGSSKPPAVGAGPAA</sequence>
<accession>E1Z5F9</accession>
<feature type="region of interest" description="Disordered" evidence="1">
    <location>
        <begin position="180"/>
        <end position="259"/>
    </location>
</feature>
<evidence type="ECO:0000256" key="1">
    <source>
        <dbReference type="SAM" id="MobiDB-lite"/>
    </source>
</evidence>
<dbReference type="AlphaFoldDB" id="E1Z5F9"/>
<dbReference type="RefSeq" id="XP_005850563.1">
    <property type="nucleotide sequence ID" value="XM_005850501.1"/>
</dbReference>
<dbReference type="OrthoDB" id="514706at2759"/>
<dbReference type="KEGG" id="cvr:CHLNCDRAFT_140464"/>
<organism evidence="3">
    <name type="scientific">Chlorella variabilis</name>
    <name type="common">Green alga</name>
    <dbReference type="NCBI Taxonomy" id="554065"/>
    <lineage>
        <taxon>Eukaryota</taxon>
        <taxon>Viridiplantae</taxon>
        <taxon>Chlorophyta</taxon>
        <taxon>core chlorophytes</taxon>
        <taxon>Trebouxiophyceae</taxon>
        <taxon>Chlorellales</taxon>
        <taxon>Chlorellaceae</taxon>
        <taxon>Chlorella clade</taxon>
        <taxon>Chlorella</taxon>
    </lineage>
</organism>
<dbReference type="eggNOG" id="ENOG502RXF2">
    <property type="taxonomic scope" value="Eukaryota"/>
</dbReference>
<evidence type="ECO:0000313" key="3">
    <source>
        <dbReference type="Proteomes" id="UP000008141"/>
    </source>
</evidence>
<protein>
    <submittedName>
        <fullName evidence="2">Uncharacterized protein</fullName>
    </submittedName>
</protein>
<keyword evidence="3" id="KW-1185">Reference proteome</keyword>
<reference evidence="2 3" key="1">
    <citation type="journal article" date="2010" name="Plant Cell">
        <title>The Chlorella variabilis NC64A genome reveals adaptation to photosymbiosis, coevolution with viruses, and cryptic sex.</title>
        <authorList>
            <person name="Blanc G."/>
            <person name="Duncan G."/>
            <person name="Agarkova I."/>
            <person name="Borodovsky M."/>
            <person name="Gurnon J."/>
            <person name="Kuo A."/>
            <person name="Lindquist E."/>
            <person name="Lucas S."/>
            <person name="Pangilinan J."/>
            <person name="Polle J."/>
            <person name="Salamov A."/>
            <person name="Terry A."/>
            <person name="Yamada T."/>
            <person name="Dunigan D.D."/>
            <person name="Grigoriev I.V."/>
            <person name="Claverie J.M."/>
            <person name="Van Etten J.L."/>
        </authorList>
    </citation>
    <scope>NUCLEOTIDE SEQUENCE [LARGE SCALE GENOMIC DNA]</scope>
    <source>
        <strain evidence="2 3">NC64A</strain>
    </source>
</reference>
<feature type="compositionally biased region" description="Low complexity" evidence="1">
    <location>
        <begin position="235"/>
        <end position="246"/>
    </location>
</feature>
<dbReference type="Proteomes" id="UP000008141">
    <property type="component" value="Unassembled WGS sequence"/>
</dbReference>
<name>E1Z5F9_CHLVA</name>
<gene>
    <name evidence="2" type="ORF">CHLNCDRAFT_140464</name>
</gene>
<dbReference type="EMBL" id="GL433837">
    <property type="protein sequence ID" value="EFN58461.1"/>
    <property type="molecule type" value="Genomic_DNA"/>
</dbReference>
<dbReference type="GeneID" id="17358074"/>
<proteinExistence type="predicted"/>
<feature type="compositionally biased region" description="Low complexity" evidence="1">
    <location>
        <begin position="180"/>
        <end position="198"/>
    </location>
</feature>
<dbReference type="FunCoup" id="E1Z5F9">
    <property type="interactions" value="203"/>
</dbReference>
<dbReference type="InParanoid" id="E1Z5F9"/>
<dbReference type="STRING" id="554065.E1Z5F9"/>